<dbReference type="GO" id="GO:0016840">
    <property type="term" value="F:carbon-nitrogen lyase activity"/>
    <property type="evidence" value="ECO:0007669"/>
    <property type="project" value="InterPro"/>
</dbReference>
<dbReference type="InterPro" id="IPR037075">
    <property type="entry name" value="HCHO-activating_enzyme_sf"/>
</dbReference>
<comment type="caution">
    <text evidence="3">The sequence shown here is derived from an EMBL/GenBank/DDBJ whole genome shotgun (WGS) entry which is preliminary data.</text>
</comment>
<keyword evidence="1" id="KW-0456">Lyase</keyword>
<feature type="domain" description="Formaldehyde-activating enzyme" evidence="2">
    <location>
        <begin position="2"/>
        <end position="68"/>
    </location>
</feature>
<protein>
    <recommendedName>
        <fullName evidence="2">Formaldehyde-activating enzyme domain-containing protein</fullName>
    </recommendedName>
</protein>
<evidence type="ECO:0000313" key="3">
    <source>
        <dbReference type="EMBL" id="GAH52282.1"/>
    </source>
</evidence>
<dbReference type="InterPro" id="IPR020568">
    <property type="entry name" value="Ribosomal_Su5_D2-typ_SF"/>
</dbReference>
<name>X1G4V5_9ZZZZ</name>
<dbReference type="EMBL" id="BARU01024699">
    <property type="protein sequence ID" value="GAH52282.1"/>
    <property type="molecule type" value="Genomic_DNA"/>
</dbReference>
<organism evidence="3">
    <name type="scientific">marine sediment metagenome</name>
    <dbReference type="NCBI Taxonomy" id="412755"/>
    <lineage>
        <taxon>unclassified sequences</taxon>
        <taxon>metagenomes</taxon>
        <taxon>ecological metagenomes</taxon>
    </lineage>
</organism>
<dbReference type="GO" id="GO:0016051">
    <property type="term" value="P:carbohydrate biosynthetic process"/>
    <property type="evidence" value="ECO:0007669"/>
    <property type="project" value="InterPro"/>
</dbReference>
<proteinExistence type="predicted"/>
<dbReference type="Pfam" id="PF08714">
    <property type="entry name" value="Fae"/>
    <property type="match status" value="1"/>
</dbReference>
<evidence type="ECO:0000256" key="1">
    <source>
        <dbReference type="ARBA" id="ARBA00023239"/>
    </source>
</evidence>
<accession>X1G4V5</accession>
<sequence>MEYGILPKELADDIVLIVNVFVHPSASARKRIFINNLKTTRNAIRKAMENLPTVDDGIENAENARHPFRNDP</sequence>
<dbReference type="SUPFAM" id="SSF54211">
    <property type="entry name" value="Ribosomal protein S5 domain 2-like"/>
    <property type="match status" value="1"/>
</dbReference>
<evidence type="ECO:0000259" key="2">
    <source>
        <dbReference type="Pfam" id="PF08714"/>
    </source>
</evidence>
<dbReference type="InterPro" id="IPR014826">
    <property type="entry name" value="HCHO-activating_enzyme"/>
</dbReference>
<reference evidence="3" key="1">
    <citation type="journal article" date="2014" name="Front. Microbiol.">
        <title>High frequency of phylogenetically diverse reductive dehalogenase-homologous genes in deep subseafloor sedimentary metagenomes.</title>
        <authorList>
            <person name="Kawai M."/>
            <person name="Futagami T."/>
            <person name="Toyoda A."/>
            <person name="Takaki Y."/>
            <person name="Nishi S."/>
            <person name="Hori S."/>
            <person name="Arai W."/>
            <person name="Tsubouchi T."/>
            <person name="Morono Y."/>
            <person name="Uchiyama I."/>
            <person name="Ito T."/>
            <person name="Fujiyama A."/>
            <person name="Inagaki F."/>
            <person name="Takami H."/>
        </authorList>
    </citation>
    <scope>NUCLEOTIDE SEQUENCE</scope>
    <source>
        <strain evidence="3">Expedition CK06-06</strain>
    </source>
</reference>
<dbReference type="AlphaFoldDB" id="X1G4V5"/>
<dbReference type="Gene3D" id="3.30.230.60">
    <property type="entry name" value="Formaldehyde-activating enzyme"/>
    <property type="match status" value="1"/>
</dbReference>
<gene>
    <name evidence="3" type="ORF">S03H2_39895</name>
</gene>